<feature type="transmembrane region" description="Helical" evidence="1">
    <location>
        <begin position="43"/>
        <end position="69"/>
    </location>
</feature>
<protein>
    <recommendedName>
        <fullName evidence="4">Holin-X, holin superfamily III</fullName>
    </recommendedName>
</protein>
<keyword evidence="1" id="KW-0812">Transmembrane</keyword>
<dbReference type="RefSeq" id="WP_311401616.1">
    <property type="nucleotide sequence ID" value="NZ_JAVRBG010000007.1"/>
</dbReference>
<feature type="transmembrane region" description="Helical" evidence="1">
    <location>
        <begin position="75"/>
        <end position="101"/>
    </location>
</feature>
<dbReference type="EMBL" id="JAVRBG010000007">
    <property type="protein sequence ID" value="MDT0294684.1"/>
    <property type="molecule type" value="Genomic_DNA"/>
</dbReference>
<proteinExistence type="predicted"/>
<name>A0ABU2KJ25_9FLAO</name>
<comment type="caution">
    <text evidence="2">The sequence shown here is derived from an EMBL/GenBank/DDBJ whole genome shotgun (WGS) entry which is preliminary data.</text>
</comment>
<keyword evidence="3" id="KW-1185">Reference proteome</keyword>
<evidence type="ECO:0000313" key="3">
    <source>
        <dbReference type="Proteomes" id="UP001182991"/>
    </source>
</evidence>
<keyword evidence="1" id="KW-1133">Transmembrane helix</keyword>
<accession>A0ABU2KJ25</accession>
<evidence type="ECO:0000256" key="1">
    <source>
        <dbReference type="SAM" id="Phobius"/>
    </source>
</evidence>
<gene>
    <name evidence="2" type="ORF">RLT85_08555</name>
</gene>
<keyword evidence="1" id="KW-0472">Membrane</keyword>
<reference evidence="3" key="1">
    <citation type="submission" date="2023-07" db="EMBL/GenBank/DDBJ databases">
        <title>Isolating and identifying novel microbial strains from the Mariana Trench.</title>
        <authorList>
            <person name="Fu H."/>
        </authorList>
    </citation>
    <scope>NUCLEOTIDE SEQUENCE [LARGE SCALE GENOMIC DNA]</scope>
    <source>
        <strain evidence="3">T-y2</strain>
    </source>
</reference>
<dbReference type="Proteomes" id="UP001182991">
    <property type="component" value="Unassembled WGS sequence"/>
</dbReference>
<sequence>MSLNNLTNHIDELNENFQEYVSSTIDYYKLDIFKKTTKISASVASVLILGAIFILFLAFISVGFSILIGKSLGSLSYGFFIISGVYFLLFLLMLIFGKAFFSKLLLRKMSKSAFNDHENEIVVKKDESYKN</sequence>
<evidence type="ECO:0000313" key="2">
    <source>
        <dbReference type="EMBL" id="MDT0294684.1"/>
    </source>
</evidence>
<evidence type="ECO:0008006" key="4">
    <source>
        <dbReference type="Google" id="ProtNLM"/>
    </source>
</evidence>
<organism evidence="2 3">
    <name type="scientific">Mesonia ostreae</name>
    <dbReference type="NCBI Taxonomy" id="861110"/>
    <lineage>
        <taxon>Bacteria</taxon>
        <taxon>Pseudomonadati</taxon>
        <taxon>Bacteroidota</taxon>
        <taxon>Flavobacteriia</taxon>
        <taxon>Flavobacteriales</taxon>
        <taxon>Flavobacteriaceae</taxon>
        <taxon>Mesonia</taxon>
    </lineage>
</organism>